<reference evidence="1" key="1">
    <citation type="submission" date="2018-06" db="EMBL/GenBank/DDBJ databases">
        <authorList>
            <person name="Zhirakovskaya E."/>
        </authorList>
    </citation>
    <scope>NUCLEOTIDE SEQUENCE</scope>
</reference>
<sequence length="161" mass="18136">MKLIGAGLAVALIFSTQTSADQRMTADMVRQVIEKTDLAATQRDAQSIGVYLGSEFFKYVDLPYDDVPLAVELNKTQYLEQIDQGWAELEAYEYVRQNIVINVAWDEQSAESFSTVTETFRTDGQEFVSKVREYASFIFEDGRPVIIRVEGITLTGDTTPE</sequence>
<protein>
    <submittedName>
        <fullName evidence="1">Uncharacterized protein</fullName>
    </submittedName>
</protein>
<dbReference type="EMBL" id="UOFK01000163">
    <property type="protein sequence ID" value="VAW78718.1"/>
    <property type="molecule type" value="Genomic_DNA"/>
</dbReference>
<dbReference type="AlphaFoldDB" id="A0A3B0YD06"/>
<name>A0A3B0YD06_9ZZZZ</name>
<evidence type="ECO:0000313" key="1">
    <source>
        <dbReference type="EMBL" id="VAW78718.1"/>
    </source>
</evidence>
<proteinExistence type="predicted"/>
<gene>
    <name evidence="1" type="ORF">MNBD_GAMMA13-1857</name>
</gene>
<organism evidence="1">
    <name type="scientific">hydrothermal vent metagenome</name>
    <dbReference type="NCBI Taxonomy" id="652676"/>
    <lineage>
        <taxon>unclassified sequences</taxon>
        <taxon>metagenomes</taxon>
        <taxon>ecological metagenomes</taxon>
    </lineage>
</organism>
<accession>A0A3B0YD06</accession>